<dbReference type="AlphaFoldDB" id="A0A177PFR1"/>
<dbReference type="RefSeq" id="WP_064024091.1">
    <property type="nucleotide sequence ID" value="NZ_LUUK01000012.1"/>
</dbReference>
<evidence type="ECO:0000259" key="1">
    <source>
        <dbReference type="Pfam" id="PF01370"/>
    </source>
</evidence>
<dbReference type="EMBL" id="LUUK01000012">
    <property type="protein sequence ID" value="OAI28313.1"/>
    <property type="molecule type" value="Genomic_DNA"/>
</dbReference>
<name>A0A177PFR1_9GAMM</name>
<sequence length="321" mass="35154">MNDAIRSILITGANGFIGSALRDALCVRGHAPKTAGRATTAGIDFAWDMAGEAACPPELLDGIDTVFHLAGKAHALAENRQDEAEYFAVNTAGTRKLLEAAKAAGVRRFIYFSSVKAVGDAEQAPWDETASAPADTPYGRSKYAAEQLVLHGGYVPHPVVIRPCMVYGNTNKGNLPQMIRAIHQGRFPPLPETGNRRSMVHVADLVEAAILVAEHPAAAGQIYIVTDDTPYSTRQIYDWIRTALGKPPARWRVPFQALRAAARFGDGLNRLCRQRMPLDSDTLRKLTDSAWYSSAKIRRELGFTTTRNLRDALPDLIRYLT</sequence>
<organism evidence="2 3">
    <name type="scientific">Methylomonas koyamae</name>
    <dbReference type="NCBI Taxonomy" id="702114"/>
    <lineage>
        <taxon>Bacteria</taxon>
        <taxon>Pseudomonadati</taxon>
        <taxon>Pseudomonadota</taxon>
        <taxon>Gammaproteobacteria</taxon>
        <taxon>Methylococcales</taxon>
        <taxon>Methylococcaceae</taxon>
        <taxon>Methylomonas</taxon>
    </lineage>
</organism>
<gene>
    <name evidence="2" type="ORF">A1355_01130</name>
</gene>
<dbReference type="Proteomes" id="UP000077628">
    <property type="component" value="Unassembled WGS sequence"/>
</dbReference>
<proteinExistence type="predicted"/>
<dbReference type="PANTHER" id="PTHR48079:SF6">
    <property type="entry name" value="NAD(P)-BINDING DOMAIN-CONTAINING PROTEIN-RELATED"/>
    <property type="match status" value="1"/>
</dbReference>
<evidence type="ECO:0000313" key="3">
    <source>
        <dbReference type="Proteomes" id="UP000077628"/>
    </source>
</evidence>
<dbReference type="PANTHER" id="PTHR48079">
    <property type="entry name" value="PROTEIN YEEZ"/>
    <property type="match status" value="1"/>
</dbReference>
<dbReference type="Gene3D" id="3.40.50.720">
    <property type="entry name" value="NAD(P)-binding Rossmann-like Domain"/>
    <property type="match status" value="1"/>
</dbReference>
<dbReference type="OrthoDB" id="9801056at2"/>
<dbReference type="GO" id="GO:0005737">
    <property type="term" value="C:cytoplasm"/>
    <property type="evidence" value="ECO:0007669"/>
    <property type="project" value="TreeGrafter"/>
</dbReference>
<dbReference type="InterPro" id="IPR051783">
    <property type="entry name" value="NAD(P)-dependent_oxidoreduct"/>
</dbReference>
<reference evidence="3" key="1">
    <citation type="submission" date="2016-03" db="EMBL/GenBank/DDBJ databases">
        <authorList>
            <person name="Heylen K."/>
            <person name="De Vos P."/>
            <person name="Vekeman B."/>
        </authorList>
    </citation>
    <scope>NUCLEOTIDE SEQUENCE [LARGE SCALE GENOMIC DNA]</scope>
    <source>
        <strain evidence="3">R-45383</strain>
    </source>
</reference>
<dbReference type="GO" id="GO:0004029">
    <property type="term" value="F:aldehyde dehydrogenase (NAD+) activity"/>
    <property type="evidence" value="ECO:0007669"/>
    <property type="project" value="TreeGrafter"/>
</dbReference>
<dbReference type="InterPro" id="IPR036291">
    <property type="entry name" value="NAD(P)-bd_dom_sf"/>
</dbReference>
<keyword evidence="3" id="KW-1185">Reference proteome</keyword>
<feature type="domain" description="NAD-dependent epimerase/dehydratase" evidence="1">
    <location>
        <begin position="8"/>
        <end position="223"/>
    </location>
</feature>
<dbReference type="Pfam" id="PF01370">
    <property type="entry name" value="Epimerase"/>
    <property type="match status" value="1"/>
</dbReference>
<dbReference type="STRING" id="702114.A1355_01130"/>
<accession>A0A177PFR1</accession>
<evidence type="ECO:0000313" key="2">
    <source>
        <dbReference type="EMBL" id="OAI28313.1"/>
    </source>
</evidence>
<protein>
    <submittedName>
        <fullName evidence="2">NAD-dependent dehydratase</fullName>
    </submittedName>
</protein>
<dbReference type="InterPro" id="IPR001509">
    <property type="entry name" value="Epimerase_deHydtase"/>
</dbReference>
<dbReference type="SUPFAM" id="SSF51735">
    <property type="entry name" value="NAD(P)-binding Rossmann-fold domains"/>
    <property type="match status" value="1"/>
</dbReference>
<comment type="caution">
    <text evidence="2">The sequence shown here is derived from an EMBL/GenBank/DDBJ whole genome shotgun (WGS) entry which is preliminary data.</text>
</comment>